<evidence type="ECO:0000256" key="1">
    <source>
        <dbReference type="SAM" id="MobiDB-lite"/>
    </source>
</evidence>
<sequence>SYPTNNSISTKFNRRRPLSKKKDSAGTSRRGWITGDKVRMASKDNARSELSEAAIAGMRQLQAQDVPGTELISCHGVEARFKLPNPLQGSNGEGALVYYQGQWMAPPRFEELCGIKGKAWRRSFKVYTTFEDDEKDWLRMDMWLRQQKQGDKRGQGHVQVRLLGWQYG</sequence>
<reference evidence="2" key="1">
    <citation type="submission" date="2017-08" db="EMBL/GenBank/DDBJ databases">
        <authorList>
            <person name="Polle J.E."/>
            <person name="Barry K."/>
            <person name="Cushman J."/>
            <person name="Schmutz J."/>
            <person name="Tran D."/>
            <person name="Hathwaick L.T."/>
            <person name="Yim W.C."/>
            <person name="Jenkins J."/>
            <person name="Mckie-Krisberg Z.M."/>
            <person name="Prochnik S."/>
            <person name="Lindquist E."/>
            <person name="Dockter R.B."/>
            <person name="Adam C."/>
            <person name="Molina H."/>
            <person name="Bunkerborg J."/>
            <person name="Jin E."/>
            <person name="Buchheim M."/>
            <person name="Magnuson J."/>
        </authorList>
    </citation>
    <scope>NUCLEOTIDE SEQUENCE</scope>
    <source>
        <strain evidence="2">CCAP 19/18</strain>
    </source>
</reference>
<evidence type="ECO:0000313" key="2">
    <source>
        <dbReference type="EMBL" id="KAF5831148.1"/>
    </source>
</evidence>
<dbReference type="EMBL" id="MU069972">
    <property type="protein sequence ID" value="KAF5831148.1"/>
    <property type="molecule type" value="Genomic_DNA"/>
</dbReference>
<feature type="region of interest" description="Disordered" evidence="1">
    <location>
        <begin position="1"/>
        <end position="32"/>
    </location>
</feature>
<protein>
    <submittedName>
        <fullName evidence="2">Uncharacterized protein</fullName>
    </submittedName>
</protein>
<gene>
    <name evidence="2" type="ORF">DUNSADRAFT_13529</name>
</gene>
<organism evidence="2 3">
    <name type="scientific">Dunaliella salina</name>
    <name type="common">Green alga</name>
    <name type="synonym">Protococcus salinus</name>
    <dbReference type="NCBI Taxonomy" id="3046"/>
    <lineage>
        <taxon>Eukaryota</taxon>
        <taxon>Viridiplantae</taxon>
        <taxon>Chlorophyta</taxon>
        <taxon>core chlorophytes</taxon>
        <taxon>Chlorophyceae</taxon>
        <taxon>CS clade</taxon>
        <taxon>Chlamydomonadales</taxon>
        <taxon>Dunaliellaceae</taxon>
        <taxon>Dunaliella</taxon>
    </lineage>
</organism>
<comment type="caution">
    <text evidence="2">The sequence shown here is derived from an EMBL/GenBank/DDBJ whole genome shotgun (WGS) entry which is preliminary data.</text>
</comment>
<dbReference type="Proteomes" id="UP000815325">
    <property type="component" value="Unassembled WGS sequence"/>
</dbReference>
<keyword evidence="3" id="KW-1185">Reference proteome</keyword>
<accession>A0ABQ7G963</accession>
<feature type="non-terminal residue" evidence="2">
    <location>
        <position position="1"/>
    </location>
</feature>
<feature type="compositionally biased region" description="Polar residues" evidence="1">
    <location>
        <begin position="1"/>
        <end position="11"/>
    </location>
</feature>
<name>A0ABQ7G963_DUNSA</name>
<evidence type="ECO:0000313" key="3">
    <source>
        <dbReference type="Proteomes" id="UP000815325"/>
    </source>
</evidence>
<proteinExistence type="predicted"/>